<evidence type="ECO:0000313" key="4">
    <source>
        <dbReference type="Proteomes" id="UP000662857"/>
    </source>
</evidence>
<feature type="transmembrane region" description="Helical" evidence="2">
    <location>
        <begin position="86"/>
        <end position="114"/>
    </location>
</feature>
<keyword evidence="4" id="KW-1185">Reference proteome</keyword>
<sequence length="161" mass="15445">MHPQPPPPPSPRRHPPPPRDAARAPTRVEPLPGTPFGLAIYGAPPASSGPAVGSLVAGIVSVLVSLIVACFGGVDAIAAAEGGATGVGLLVGGAFGLLAGFLGVAAVGLGVVAIRQTRPGRAPAGAPVRGRPMAVAGLVCGGVGVLIVTCSLGLALLALLA</sequence>
<dbReference type="RefSeq" id="WP_239677691.1">
    <property type="nucleotide sequence ID" value="NZ_CP070499.1"/>
</dbReference>
<feature type="region of interest" description="Disordered" evidence="1">
    <location>
        <begin position="1"/>
        <end position="28"/>
    </location>
</feature>
<reference evidence="3" key="1">
    <citation type="submission" date="2021-02" db="EMBL/GenBank/DDBJ databases">
        <title>Natrosporangium hydrolyticum gen. nov., sp. nov, a haloalkaliphilic actinobacterium from a soda solonchak soil.</title>
        <authorList>
            <person name="Sorokin D.Y."/>
            <person name="Khijniak T.V."/>
            <person name="Zakharycheva A.P."/>
            <person name="Boueva O.V."/>
            <person name="Ariskina E.V."/>
            <person name="Hahnke R.L."/>
            <person name="Bunk B."/>
            <person name="Sproer C."/>
            <person name="Schumann P."/>
            <person name="Evtushenko L.I."/>
            <person name="Kublanov I.V."/>
        </authorList>
    </citation>
    <scope>NUCLEOTIDE SEQUENCE</scope>
    <source>
        <strain evidence="3">DSM 106523</strain>
    </source>
</reference>
<keyword evidence="2" id="KW-1133">Transmembrane helix</keyword>
<dbReference type="EMBL" id="CP070499">
    <property type="protein sequence ID" value="QSB15509.1"/>
    <property type="molecule type" value="Genomic_DNA"/>
</dbReference>
<proteinExistence type="predicted"/>
<evidence type="ECO:0000313" key="3">
    <source>
        <dbReference type="EMBL" id="QSB15509.1"/>
    </source>
</evidence>
<feature type="transmembrane region" description="Helical" evidence="2">
    <location>
        <begin position="51"/>
        <end position="74"/>
    </location>
</feature>
<evidence type="ECO:0008006" key="5">
    <source>
        <dbReference type="Google" id="ProtNLM"/>
    </source>
</evidence>
<feature type="compositionally biased region" description="Pro residues" evidence="1">
    <location>
        <begin position="1"/>
        <end position="10"/>
    </location>
</feature>
<protein>
    <recommendedName>
        <fullName evidence="5">DUF4190 domain-containing protein</fullName>
    </recommendedName>
</protein>
<evidence type="ECO:0000256" key="2">
    <source>
        <dbReference type="SAM" id="Phobius"/>
    </source>
</evidence>
<keyword evidence="2" id="KW-0812">Transmembrane</keyword>
<accession>A0A895YJ00</accession>
<gene>
    <name evidence="3" type="ORF">JQS43_03930</name>
</gene>
<name>A0A895YJ00_9ACTN</name>
<feature type="transmembrane region" description="Helical" evidence="2">
    <location>
        <begin position="134"/>
        <end position="160"/>
    </location>
</feature>
<dbReference type="KEGG" id="nhy:JQS43_03930"/>
<dbReference type="Proteomes" id="UP000662857">
    <property type="component" value="Chromosome"/>
</dbReference>
<evidence type="ECO:0000256" key="1">
    <source>
        <dbReference type="SAM" id="MobiDB-lite"/>
    </source>
</evidence>
<keyword evidence="2" id="KW-0472">Membrane</keyword>
<dbReference type="AlphaFoldDB" id="A0A895YJ00"/>
<organism evidence="3 4">
    <name type="scientific">Natronosporangium hydrolyticum</name>
    <dbReference type="NCBI Taxonomy" id="2811111"/>
    <lineage>
        <taxon>Bacteria</taxon>
        <taxon>Bacillati</taxon>
        <taxon>Actinomycetota</taxon>
        <taxon>Actinomycetes</taxon>
        <taxon>Micromonosporales</taxon>
        <taxon>Micromonosporaceae</taxon>
        <taxon>Natronosporangium</taxon>
    </lineage>
</organism>